<feature type="compositionally biased region" description="Acidic residues" evidence="1">
    <location>
        <begin position="2558"/>
        <end position="2568"/>
    </location>
</feature>
<feature type="compositionally biased region" description="Basic and acidic residues" evidence="1">
    <location>
        <begin position="480"/>
        <end position="504"/>
    </location>
</feature>
<feature type="compositionally biased region" description="Polar residues" evidence="1">
    <location>
        <begin position="835"/>
        <end position="845"/>
    </location>
</feature>
<dbReference type="GO" id="GO:0006281">
    <property type="term" value="P:DNA repair"/>
    <property type="evidence" value="ECO:0007669"/>
    <property type="project" value="UniProtKB-ARBA"/>
</dbReference>
<reference evidence="2" key="1">
    <citation type="submission" date="2022-01" db="EMBL/GenBank/DDBJ databases">
        <authorList>
            <person name="King R."/>
        </authorList>
    </citation>
    <scope>NUCLEOTIDE SEQUENCE</scope>
</reference>
<name>A0A9P0C8E7_9CUCU</name>
<feature type="compositionally biased region" description="Polar residues" evidence="1">
    <location>
        <begin position="2083"/>
        <end position="2099"/>
    </location>
</feature>
<proteinExistence type="predicted"/>
<feature type="region of interest" description="Disordered" evidence="1">
    <location>
        <begin position="1771"/>
        <end position="1817"/>
    </location>
</feature>
<feature type="compositionally biased region" description="Polar residues" evidence="1">
    <location>
        <begin position="1715"/>
        <end position="1728"/>
    </location>
</feature>
<dbReference type="OrthoDB" id="6784881at2759"/>
<dbReference type="Gene3D" id="3.90.320.10">
    <property type="match status" value="1"/>
</dbReference>
<feature type="region of interest" description="Disordered" evidence="1">
    <location>
        <begin position="1015"/>
        <end position="1045"/>
    </location>
</feature>
<feature type="compositionally biased region" description="Polar residues" evidence="1">
    <location>
        <begin position="926"/>
        <end position="936"/>
    </location>
</feature>
<dbReference type="CDD" id="cd22343">
    <property type="entry name" value="PDDEXK_lambda_exonuclease-like"/>
    <property type="match status" value="1"/>
</dbReference>
<feature type="compositionally biased region" description="Polar residues" evidence="1">
    <location>
        <begin position="470"/>
        <end position="479"/>
    </location>
</feature>
<feature type="region of interest" description="Disordered" evidence="1">
    <location>
        <begin position="2556"/>
        <end position="2596"/>
    </location>
</feature>
<evidence type="ECO:0000313" key="2">
    <source>
        <dbReference type="EMBL" id="CAH1098892.1"/>
    </source>
</evidence>
<sequence length="2852" mass="326589">MDSDYSGSSSEGDELTNSPTPFIIPPEEPVLITNVLTNNLDGQPVLPTLHVFKEEHGKLLEEAVKDILPAEENNNAKPIKDITEAISNERNGDFNQIEIENANKNQDFTVLRTNIPSDITSNENKVNTPTADINTVKEVVDKTETDTPLTVNIGISGELIKEDVVRESEAKPTLVATENVYTDKDNNAAVHQSTSTIHKEESTSKHLRHRTFQPTHKYSRPTNKSSLKHYNRQHVTTTAKPVHFVPSKKNYNTRTYIKHTATTSNNHHSYHSQNSKIKTDSDTSETTESSVEETTQMIQHQITRRYRQNHRFSPKKPSNQHTYSSSFSRGNPKSLEENIAIDNVTSNNEMTHKPESNQEHSNSDRISHYRSPGYHFKPHSNQTTQHTKNVLLSKENIKNNGTTTKAPMTKYHRYTFNKHPLNLNQKLILTTQPTTTAPIELKDIDNKNAADVKPTMATYERFRHHQKTIFNRNTQTAKNHSQEEIKSDLTANQKEKSNDGDDKGVSVVTTPSVYQRFRQNRPRMSLMPKIVAPVKNLENHDDTLDTHGSKTIINTEDNADERTTTSIYQRFRTNRPRMNFSPKIKAEVKNLENHGDNSESHELKSIHIENDSANEHTTSIYHRFGTNRPHMNFKPKIEAQQKNLENHGDKSNNNKSNNTNNKGDDANEGPTTSIYQRFRTNRPHIIIKPKIQEEEVKRQKSNTNNNGDGSLNKPTTSIYQRYRTNRPHMMMRPKTVIQSKNLENDEKVSSNNPETTNNENNSAVEVPTTTSIYQRYRQHSPLMHLKTLPLKSHSENIGEENIKSNDEHDDGSTQVPTPKNVYQRYGKHSPHMHTKTQTSKSTNYGEENVEPYDEDNSSTQIPTLKNIYQRHSPHMHVKTQVFKSQSDNLGEVNMESNDENDSSTQVPTTTNIYQRFRQHRPHMHLKTQSSKLQSGNLGVETNDEDDSSIEVPTPRNIYQRYGKHSPHMHVKTQSSKSQSENFGGENIKSNVEDESATQVPTTTNIYEKFRQPRPHMHLKTPTSKSQSGKLGEVNMESNDEENSSTQIPTLKNIYQRHSPHMHVNTQSSKSQSGNLGEVNVETTDDDDSSIDVPTPRNIYQRYGKHSPHMHVKTQSSKLQSENFGGENIKSYVEDESATQVPTTTNIYERFRQPRPHMHVKPVSNTQANIMQNNERETTLQIDEHQGSIDKIQDVEETDPPIATSLYQRYGKNRPAIHMRPKLQTPRHENPEIVQYNENQDDFDLKSSDDVHGISEIDDIESREDQSQSSIMQSRNTYRRNQRYHRMNPKYLSNDDDEEVNDFNTHSSRKANHNPSYRRRRPYDMRYRPSVQNDDSEEVDIEPENSRRINRFQRRFANPANLENSDLEQRSLSIDDFDGNLHLLKRRSRENSSYNKSLMSEGLSEVPKVVTRSEWLKYRKFRITGSRCYSLSRYSKNDWETKTVKYFYEHSFSNKFVKHGLKWESQARTVFKDLTKSEVFECGMVVSHSNPWLGFSPDGVIMENDRPHQLLEIKCIFADQNTPEQTESINLFSAVEDHDESLFETYDPGEEYSFFDIQDDISPTDTPVDKVTVTLPKSFIAEDKTNNTARTALKFNDSTAETEVDNIETTGLANPEEMDHMQEYINKRTGLSLHETEPVTVDPNHWFEVDTDEKTEENKKEIEKTKKNKEDLGNKPEIITVNPNHWFDVDTDEKTEENENGKEEIEKHEEEEHSNVKTNTRNFNLSTATEKSKETELINEKNSNSTVIKQEKKDKENIDLEVEIKNKYNKNVTDNINKNHPKIEESFRETNISNTNNINTKEIESVGKDKSRNTTKENISKDVIKDSQYDKITKTVQVSNITSSTNTKMPIHNNVTNTNKENITISKHLDKDNKTEKSVLSNEKMSQKSNTSNEMNVNKKVTEAYKKPESENSTIENSNKNILKEFQHDNITDIAPLVYVSHVIKENVTAINHFGKDNETEKSVLSNEKISQKSNTSNENNVIQTVLEDYKKNKSENSTVDNSNKNKLIESQHKNIKETVPIGNVSHIVKDTQFDKITITVPAANITSSSNTKIPINNEVTNLNKENTTMSNNNDEDNTTEKTVLNNENIFQVSNTSNEKNVNKKVAEDYKKPKNENSTTNNSNKEKLSEFQNDNIKETIPVRNVSGDINKDEKNIINTTTDSDLHKSNETKDVMTINKEFSEESNEPKENDIQNKETENVKKYNNEYTTTIENSDEQKLKKQTTKIYSVANGTNTSNEKYVEKNKINTTTDNGLHKGNSTEEVVTNSEDFSENSNEPMGNNTQSKETENVKMTNTSSVSNGTDTSNEKHDVKINKTEEAMTDSKDFSEEYKKPKYNINNIDIEDVKKYQIENTTIKFDKLKEIAPSENSSDTTKKEMVNYIENITSNYTPTTNSSMNDNNKKIESNLSNEKLELNSTGIIPSNHKEMKQNKTEINKNKIIGDKSTATTNDDNKEAKTDKIKSNTNEESPKQNTTMKVPKIDNSKNSEKTEPKDDMLSLNTENIALTNENSTRDSSSITKNVSTNNTIENVQNVNNNMFSSENITVSFKEDNITTTDTDTIEDLDEEDDSKSNELKNIVLESNPTENTSKSEEHNSVESHIFKIPPRSTAKPETEIEDNHMVNTNTSVLNKDKGSIANNISTDNNTDNNYEINEETTQNVDNLFIDIFDTDDDGIIEIDKSDTTTQKMSEEVKEDVSKPTETNNESEESMENNSMESNIFKIPPRSTPKAEIEIKENEIVDSSWPVISGNILGKKTKVNVKLKIKNDTLYIPSDVAIYEDLNNLNLYFNWSLSNETKYRMSLNLTKTKSKYYEIEGVEVYRWKGIISTAPDGAVRKQRMVSCFELFSPPPMEL</sequence>
<dbReference type="InterPro" id="IPR011604">
    <property type="entry name" value="PDDEXK-like_dom_sf"/>
</dbReference>
<feature type="compositionally biased region" description="Low complexity" evidence="1">
    <location>
        <begin position="749"/>
        <end position="762"/>
    </location>
</feature>
<gene>
    <name evidence="2" type="ORF">PSYICH_LOCUS61</name>
</gene>
<protein>
    <submittedName>
        <fullName evidence="2">Uncharacterized protein</fullName>
    </submittedName>
</protein>
<feature type="region of interest" description="Disordered" evidence="1">
    <location>
        <begin position="2426"/>
        <end position="2496"/>
    </location>
</feature>
<feature type="compositionally biased region" description="Basic and acidic residues" evidence="1">
    <location>
        <begin position="1800"/>
        <end position="1817"/>
    </location>
</feature>
<feature type="region of interest" description="Disordered" evidence="1">
    <location>
        <begin position="801"/>
        <end position="859"/>
    </location>
</feature>
<accession>A0A9P0C8E7</accession>
<feature type="region of interest" description="Disordered" evidence="1">
    <location>
        <begin position="1256"/>
        <end position="1342"/>
    </location>
</feature>
<feature type="compositionally biased region" description="Polar residues" evidence="1">
    <location>
        <begin position="316"/>
        <end position="331"/>
    </location>
</feature>
<feature type="compositionally biased region" description="Basic residues" evidence="1">
    <location>
        <begin position="1276"/>
        <end position="1287"/>
    </location>
</feature>
<feature type="compositionally biased region" description="Polar residues" evidence="1">
    <location>
        <begin position="2462"/>
        <end position="2475"/>
    </location>
</feature>
<dbReference type="PANTHER" id="PTHR46609:SF8">
    <property type="entry name" value="YQAJ VIRAL RECOMBINASE DOMAIN-CONTAINING PROTEIN"/>
    <property type="match status" value="1"/>
</dbReference>
<feature type="compositionally biased region" description="Acidic residues" evidence="1">
    <location>
        <begin position="1333"/>
        <end position="1342"/>
    </location>
</feature>
<feature type="compositionally biased region" description="Polar residues" evidence="1">
    <location>
        <begin position="1266"/>
        <end position="1275"/>
    </location>
</feature>
<feature type="region of interest" description="Disordered" evidence="1">
    <location>
        <begin position="1651"/>
        <end position="1677"/>
    </location>
</feature>
<dbReference type="Proteomes" id="UP001153636">
    <property type="component" value="Chromosome 1"/>
</dbReference>
<dbReference type="InterPro" id="IPR011335">
    <property type="entry name" value="Restrct_endonuc-II-like"/>
</dbReference>
<feature type="compositionally biased region" description="Basic and acidic residues" evidence="1">
    <location>
        <begin position="1729"/>
        <end position="1738"/>
    </location>
</feature>
<feature type="compositionally biased region" description="Basic and acidic residues" evidence="1">
    <location>
        <begin position="2426"/>
        <end position="2441"/>
    </location>
</feature>
<feature type="region of interest" description="Disordered" evidence="1">
    <location>
        <begin position="189"/>
        <end position="227"/>
    </location>
</feature>
<feature type="compositionally biased region" description="Basic and acidic residues" evidence="1">
    <location>
        <begin position="1696"/>
        <end position="1714"/>
    </location>
</feature>
<feature type="region of interest" description="Disordered" evidence="1">
    <location>
        <begin position="470"/>
        <end position="506"/>
    </location>
</feature>
<feature type="compositionally biased region" description="Basic and acidic residues" evidence="1">
    <location>
        <begin position="350"/>
        <end position="366"/>
    </location>
</feature>
<feature type="compositionally biased region" description="Basic and acidic residues" evidence="1">
    <location>
        <begin position="2681"/>
        <end position="2697"/>
    </location>
</feature>
<feature type="compositionally biased region" description="Basic and acidic residues" evidence="1">
    <location>
        <begin position="1655"/>
        <end position="1673"/>
    </location>
</feature>
<feature type="compositionally biased region" description="Polar residues" evidence="1">
    <location>
        <begin position="1877"/>
        <end position="1893"/>
    </location>
</feature>
<feature type="region of interest" description="Disordered" evidence="1">
    <location>
        <begin position="926"/>
        <end position="951"/>
    </location>
</feature>
<feature type="compositionally biased region" description="Low complexity" evidence="1">
    <location>
        <begin position="1788"/>
        <end position="1799"/>
    </location>
</feature>
<feature type="compositionally biased region" description="Basic and acidic residues" evidence="1">
    <location>
        <begin position="2450"/>
        <end position="2461"/>
    </location>
</feature>
<feature type="compositionally biased region" description="Basic residues" evidence="1">
    <location>
        <begin position="825"/>
        <end position="834"/>
    </location>
</feature>
<dbReference type="EMBL" id="OV651813">
    <property type="protein sequence ID" value="CAH1098892.1"/>
    <property type="molecule type" value="Genomic_DNA"/>
</dbReference>
<feature type="compositionally biased region" description="Basic residues" evidence="1">
    <location>
        <begin position="302"/>
        <end position="314"/>
    </location>
</feature>
<evidence type="ECO:0000256" key="1">
    <source>
        <dbReference type="SAM" id="MobiDB-lite"/>
    </source>
</evidence>
<keyword evidence="3" id="KW-1185">Reference proteome</keyword>
<feature type="region of interest" description="Disordered" evidence="1">
    <location>
        <begin position="2064"/>
        <end position="2132"/>
    </location>
</feature>
<dbReference type="InterPro" id="IPR051703">
    <property type="entry name" value="NF-kappa-B_Signaling_Reg"/>
</dbReference>
<dbReference type="SUPFAM" id="SSF52980">
    <property type="entry name" value="Restriction endonuclease-like"/>
    <property type="match status" value="1"/>
</dbReference>
<feature type="compositionally biased region" description="Basic residues" evidence="1">
    <location>
        <begin position="1306"/>
        <end position="1320"/>
    </location>
</feature>
<organism evidence="2 3">
    <name type="scientific">Psylliodes chrysocephalus</name>
    <dbReference type="NCBI Taxonomy" id="3402493"/>
    <lineage>
        <taxon>Eukaryota</taxon>
        <taxon>Metazoa</taxon>
        <taxon>Ecdysozoa</taxon>
        <taxon>Arthropoda</taxon>
        <taxon>Hexapoda</taxon>
        <taxon>Insecta</taxon>
        <taxon>Pterygota</taxon>
        <taxon>Neoptera</taxon>
        <taxon>Endopterygota</taxon>
        <taxon>Coleoptera</taxon>
        <taxon>Polyphaga</taxon>
        <taxon>Cucujiformia</taxon>
        <taxon>Chrysomeloidea</taxon>
        <taxon>Chrysomelidae</taxon>
        <taxon>Galerucinae</taxon>
        <taxon>Alticini</taxon>
        <taxon>Psylliodes</taxon>
    </lineage>
</organism>
<feature type="compositionally biased region" description="Low complexity" evidence="1">
    <location>
        <begin position="1"/>
        <end position="10"/>
    </location>
</feature>
<feature type="region of interest" description="Disordered" evidence="1">
    <location>
        <begin position="645"/>
        <end position="716"/>
    </location>
</feature>
<feature type="region of interest" description="Disordered" evidence="1">
    <location>
        <begin position="1870"/>
        <end position="1893"/>
    </location>
</feature>
<feature type="region of interest" description="Disordered" evidence="1">
    <location>
        <begin position="740"/>
        <end position="763"/>
    </location>
</feature>
<feature type="compositionally biased region" description="Basic and acidic residues" evidence="1">
    <location>
        <begin position="2478"/>
        <end position="2495"/>
    </location>
</feature>
<evidence type="ECO:0000313" key="3">
    <source>
        <dbReference type="Proteomes" id="UP001153636"/>
    </source>
</evidence>
<feature type="region of interest" description="Disordered" evidence="1">
    <location>
        <begin position="2681"/>
        <end position="2722"/>
    </location>
</feature>
<feature type="compositionally biased region" description="Acidic residues" evidence="1">
    <location>
        <begin position="847"/>
        <end position="856"/>
    </location>
</feature>
<feature type="region of interest" description="Disordered" evidence="1">
    <location>
        <begin position="1690"/>
        <end position="1740"/>
    </location>
</feature>
<feature type="compositionally biased region" description="Low complexity" evidence="1">
    <location>
        <begin position="261"/>
        <end position="275"/>
    </location>
</feature>
<feature type="compositionally biased region" description="Low complexity" evidence="1">
    <location>
        <begin position="284"/>
        <end position="295"/>
    </location>
</feature>
<feature type="region of interest" description="Disordered" evidence="1">
    <location>
        <begin position="1060"/>
        <end position="1093"/>
    </location>
</feature>
<feature type="compositionally biased region" description="Polar residues" evidence="1">
    <location>
        <begin position="212"/>
        <end position="225"/>
    </location>
</feature>
<feature type="compositionally biased region" description="Polar residues" evidence="1">
    <location>
        <begin position="701"/>
        <end position="716"/>
    </location>
</feature>
<feature type="region of interest" description="Disordered" evidence="1">
    <location>
        <begin position="2266"/>
        <end position="2287"/>
    </location>
</feature>
<dbReference type="PANTHER" id="PTHR46609">
    <property type="entry name" value="EXONUCLEASE, PHAGE-TYPE/RECB, C-TERMINAL DOMAIN-CONTAINING PROTEIN"/>
    <property type="match status" value="1"/>
</dbReference>
<feature type="region of interest" description="Disordered" evidence="1">
    <location>
        <begin position="1"/>
        <end position="23"/>
    </location>
</feature>
<feature type="compositionally biased region" description="Polar residues" evidence="1">
    <location>
        <begin position="1063"/>
        <end position="1074"/>
    </location>
</feature>
<feature type="region of interest" description="Disordered" evidence="1">
    <location>
        <begin position="261"/>
        <end position="366"/>
    </location>
</feature>
<feature type="compositionally biased region" description="Basic and acidic residues" evidence="1">
    <location>
        <begin position="2100"/>
        <end position="2114"/>
    </location>
</feature>